<keyword evidence="2" id="KW-1185">Reference proteome</keyword>
<accession>A0A4S8JFI8</accession>
<dbReference type="EMBL" id="PYDT01000005">
    <property type="protein sequence ID" value="THU60703.1"/>
    <property type="molecule type" value="Genomic_DNA"/>
</dbReference>
<proteinExistence type="predicted"/>
<dbReference type="AlphaFoldDB" id="A0A4S8JFI8"/>
<dbReference type="InterPro" id="IPR008480">
    <property type="entry name" value="DUF761_pln"/>
</dbReference>
<dbReference type="PANTHER" id="PTHR33265">
    <property type="entry name" value="AVR9/CF-9 RAPIDLY ELICITED PROTEIN-RELATED"/>
    <property type="match status" value="1"/>
</dbReference>
<sequence length="220" mass="25016">MDPSLAKRLWHMIRAAYCTLRKGFSKHKLVMDVHFLLERSKLAGKAIGNLVAFYHDHEHHHHHIGAHVSSAFSCRSMDPSLSFYNPKEVEFSCSNTPSYPSFLLAAKWKNRRGRRHGCYNLDAAAIAKQLEMLRSEISDAESSSIMASPSPAPMWSFGKSPAGVRQLRITDSPFPISEEGREADGHVDREAEEFIKMFYEQLRLQKSLPVTPEYQCRKPA</sequence>
<name>A0A4S8JFI8_MUSBA</name>
<evidence type="ECO:0000313" key="1">
    <source>
        <dbReference type="EMBL" id="THU60703.1"/>
    </source>
</evidence>
<organism evidence="1 2">
    <name type="scientific">Musa balbisiana</name>
    <name type="common">Banana</name>
    <dbReference type="NCBI Taxonomy" id="52838"/>
    <lineage>
        <taxon>Eukaryota</taxon>
        <taxon>Viridiplantae</taxon>
        <taxon>Streptophyta</taxon>
        <taxon>Embryophyta</taxon>
        <taxon>Tracheophyta</taxon>
        <taxon>Spermatophyta</taxon>
        <taxon>Magnoliopsida</taxon>
        <taxon>Liliopsida</taxon>
        <taxon>Zingiberales</taxon>
        <taxon>Musaceae</taxon>
        <taxon>Musa</taxon>
    </lineage>
</organism>
<dbReference type="Pfam" id="PF05553">
    <property type="entry name" value="DUF761"/>
    <property type="match status" value="1"/>
</dbReference>
<comment type="caution">
    <text evidence="1">The sequence shown here is derived from an EMBL/GenBank/DDBJ whole genome shotgun (WGS) entry which is preliminary data.</text>
</comment>
<evidence type="ECO:0000313" key="2">
    <source>
        <dbReference type="Proteomes" id="UP000317650"/>
    </source>
</evidence>
<protein>
    <recommendedName>
        <fullName evidence="3">Avr9/Cf-9 rapidly elicited protein 146</fullName>
    </recommendedName>
</protein>
<reference evidence="1 2" key="1">
    <citation type="journal article" date="2019" name="Nat. Plants">
        <title>Genome sequencing of Musa balbisiana reveals subgenome evolution and function divergence in polyploid bananas.</title>
        <authorList>
            <person name="Yao X."/>
        </authorList>
    </citation>
    <scope>NUCLEOTIDE SEQUENCE [LARGE SCALE GENOMIC DNA]</scope>
    <source>
        <strain evidence="2">cv. DH-PKW</strain>
        <tissue evidence="1">Leaves</tissue>
    </source>
</reference>
<gene>
    <name evidence="1" type="ORF">C4D60_Mb07t15560</name>
</gene>
<dbReference type="PANTHER" id="PTHR33265:SF26">
    <property type="entry name" value="OS06G0554600 PROTEIN"/>
    <property type="match status" value="1"/>
</dbReference>
<dbReference type="Proteomes" id="UP000317650">
    <property type="component" value="Chromosome 7"/>
</dbReference>
<evidence type="ECO:0008006" key="3">
    <source>
        <dbReference type="Google" id="ProtNLM"/>
    </source>
</evidence>